<dbReference type="Pfam" id="PF13560">
    <property type="entry name" value="HTH_31"/>
    <property type="match status" value="1"/>
</dbReference>
<protein>
    <submittedName>
        <fullName evidence="2">Helix-turn-helix domain-containing protein</fullName>
    </submittedName>
</protein>
<comment type="caution">
    <text evidence="2">The sequence shown here is derived from an EMBL/GenBank/DDBJ whole genome shotgun (WGS) entry which is preliminary data.</text>
</comment>
<dbReference type="Pfam" id="PF19054">
    <property type="entry name" value="DUF5753"/>
    <property type="match status" value="1"/>
</dbReference>
<accession>A0ABV9EEP8</accession>
<dbReference type="EMBL" id="JBHSFN010000006">
    <property type="protein sequence ID" value="MFC4586966.1"/>
    <property type="molecule type" value="Genomic_DNA"/>
</dbReference>
<dbReference type="Gene3D" id="1.10.260.40">
    <property type="entry name" value="lambda repressor-like DNA-binding domains"/>
    <property type="match status" value="1"/>
</dbReference>
<gene>
    <name evidence="2" type="ORF">ACFO8L_12820</name>
</gene>
<dbReference type="InterPro" id="IPR043917">
    <property type="entry name" value="DUF5753"/>
</dbReference>
<evidence type="ECO:0000313" key="2">
    <source>
        <dbReference type="EMBL" id="MFC4586966.1"/>
    </source>
</evidence>
<keyword evidence="3" id="KW-1185">Reference proteome</keyword>
<reference evidence="3" key="1">
    <citation type="journal article" date="2019" name="Int. J. Syst. Evol. Microbiol.">
        <title>The Global Catalogue of Microorganisms (GCM) 10K type strain sequencing project: providing services to taxonomists for standard genome sequencing and annotation.</title>
        <authorList>
            <consortium name="The Broad Institute Genomics Platform"/>
            <consortium name="The Broad Institute Genome Sequencing Center for Infectious Disease"/>
            <person name="Wu L."/>
            <person name="Ma J."/>
        </authorList>
    </citation>
    <scope>NUCLEOTIDE SEQUENCE [LARGE SCALE GENOMIC DNA]</scope>
    <source>
        <strain evidence="3">CCUG 49560</strain>
    </source>
</reference>
<dbReference type="InterPro" id="IPR010982">
    <property type="entry name" value="Lambda_DNA-bd_dom_sf"/>
</dbReference>
<dbReference type="InterPro" id="IPR001387">
    <property type="entry name" value="Cro/C1-type_HTH"/>
</dbReference>
<dbReference type="Proteomes" id="UP001595891">
    <property type="component" value="Unassembled WGS sequence"/>
</dbReference>
<dbReference type="SUPFAM" id="SSF47413">
    <property type="entry name" value="lambda repressor-like DNA-binding domains"/>
    <property type="match status" value="1"/>
</dbReference>
<evidence type="ECO:0000313" key="3">
    <source>
        <dbReference type="Proteomes" id="UP001595891"/>
    </source>
</evidence>
<dbReference type="SMART" id="SM00530">
    <property type="entry name" value="HTH_XRE"/>
    <property type="match status" value="1"/>
</dbReference>
<sequence>MPSTVHQAREALGQALRELRRDAGLTGRQLATLAGWHSSKVSKIEYGKQNPSEDDIRAWCRLCDVADQANDLIAVVRSIESMYVEWRRNLRTGTRRRQAESVKLEAETRLFRWFEPVLVPGIFHTAEYAAGVLARVIEFYGIPDDLEAGVLARMERQQILYKGDHRFHVILAQQALWTVVDSPAVTIGQLDRLLAISSLARVSLGILPARSVYQVPTNQFIIFDDRMVHVEAVSAELTIMQPREIALYAKAFQTMSKAAVYGPKARALISDALRALAAD</sequence>
<dbReference type="RefSeq" id="WP_262848892.1">
    <property type="nucleotide sequence ID" value="NZ_JANZYP010000079.1"/>
</dbReference>
<dbReference type="CDD" id="cd00093">
    <property type="entry name" value="HTH_XRE"/>
    <property type="match status" value="1"/>
</dbReference>
<dbReference type="PROSITE" id="PS50943">
    <property type="entry name" value="HTH_CROC1"/>
    <property type="match status" value="1"/>
</dbReference>
<feature type="domain" description="HTH cro/C1-type" evidence="1">
    <location>
        <begin position="16"/>
        <end position="72"/>
    </location>
</feature>
<name>A0ABV9EEP8_9ACTN</name>
<organism evidence="2 3">
    <name type="scientific">Sphaerisporangium corydalis</name>
    <dbReference type="NCBI Taxonomy" id="1441875"/>
    <lineage>
        <taxon>Bacteria</taxon>
        <taxon>Bacillati</taxon>
        <taxon>Actinomycetota</taxon>
        <taxon>Actinomycetes</taxon>
        <taxon>Streptosporangiales</taxon>
        <taxon>Streptosporangiaceae</taxon>
        <taxon>Sphaerisporangium</taxon>
    </lineage>
</organism>
<proteinExistence type="predicted"/>
<evidence type="ECO:0000259" key="1">
    <source>
        <dbReference type="PROSITE" id="PS50943"/>
    </source>
</evidence>